<evidence type="ECO:0000256" key="7">
    <source>
        <dbReference type="SAM" id="MobiDB-lite"/>
    </source>
</evidence>
<dbReference type="Proteomes" id="UP000054350">
    <property type="component" value="Unassembled WGS sequence"/>
</dbReference>
<evidence type="ECO:0000256" key="6">
    <source>
        <dbReference type="PIRSR" id="PIRSR604254-1"/>
    </source>
</evidence>
<feature type="transmembrane region" description="Helical" evidence="8">
    <location>
        <begin position="360"/>
        <end position="383"/>
    </location>
</feature>
<reference evidence="9 10" key="1">
    <citation type="submission" date="2009-11" db="EMBL/GenBank/DDBJ databases">
        <title>Annotation of Allomyces macrogynus ATCC 38327.</title>
        <authorList>
            <consortium name="The Broad Institute Genome Sequencing Platform"/>
            <person name="Russ C."/>
            <person name="Cuomo C."/>
            <person name="Burger G."/>
            <person name="Gray M.W."/>
            <person name="Holland P.W.H."/>
            <person name="King N."/>
            <person name="Lang F.B.F."/>
            <person name="Roger A.J."/>
            <person name="Ruiz-Trillo I."/>
            <person name="Young S.K."/>
            <person name="Zeng Q."/>
            <person name="Gargeya S."/>
            <person name="Fitzgerald M."/>
            <person name="Haas B."/>
            <person name="Abouelleil A."/>
            <person name="Alvarado L."/>
            <person name="Arachchi H.M."/>
            <person name="Berlin A."/>
            <person name="Chapman S.B."/>
            <person name="Gearin G."/>
            <person name="Goldberg J."/>
            <person name="Griggs A."/>
            <person name="Gujja S."/>
            <person name="Hansen M."/>
            <person name="Heiman D."/>
            <person name="Howarth C."/>
            <person name="Larimer J."/>
            <person name="Lui A."/>
            <person name="MacDonald P.J.P."/>
            <person name="McCowen C."/>
            <person name="Montmayeur A."/>
            <person name="Murphy C."/>
            <person name="Neiman D."/>
            <person name="Pearson M."/>
            <person name="Priest M."/>
            <person name="Roberts A."/>
            <person name="Saif S."/>
            <person name="Shea T."/>
            <person name="Sisk P."/>
            <person name="Stolte C."/>
            <person name="Sykes S."/>
            <person name="Wortman J."/>
            <person name="Nusbaum C."/>
            <person name="Birren B."/>
        </authorList>
    </citation>
    <scope>NUCLEOTIDE SEQUENCE [LARGE SCALE GENOMIC DNA]</scope>
    <source>
        <strain evidence="9 10">ATCC 38327</strain>
    </source>
</reference>
<keyword evidence="6" id="KW-0479">Metal-binding</keyword>
<dbReference type="PANTHER" id="PTHR20855">
    <property type="entry name" value="ADIPOR/PROGESTIN RECEPTOR-RELATED"/>
    <property type="match status" value="1"/>
</dbReference>
<feature type="region of interest" description="Disordered" evidence="7">
    <location>
        <begin position="204"/>
        <end position="228"/>
    </location>
</feature>
<feature type="compositionally biased region" description="Low complexity" evidence="7">
    <location>
        <begin position="47"/>
        <end position="63"/>
    </location>
</feature>
<dbReference type="GO" id="GO:0046872">
    <property type="term" value="F:metal ion binding"/>
    <property type="evidence" value="ECO:0007669"/>
    <property type="project" value="UniProtKB-KW"/>
</dbReference>
<dbReference type="VEuPathDB" id="FungiDB:AMAG_14889"/>
<dbReference type="InterPro" id="IPR004254">
    <property type="entry name" value="AdipoR/HlyIII-related"/>
</dbReference>
<feature type="transmembrane region" description="Helical" evidence="8">
    <location>
        <begin position="325"/>
        <end position="348"/>
    </location>
</feature>
<keyword evidence="3 8" id="KW-0812">Transmembrane</keyword>
<proteinExistence type="inferred from homology"/>
<organism evidence="9 10">
    <name type="scientific">Allomyces macrogynus (strain ATCC 38327)</name>
    <name type="common">Allomyces javanicus var. macrogynus</name>
    <dbReference type="NCBI Taxonomy" id="578462"/>
    <lineage>
        <taxon>Eukaryota</taxon>
        <taxon>Fungi</taxon>
        <taxon>Fungi incertae sedis</taxon>
        <taxon>Blastocladiomycota</taxon>
        <taxon>Blastocladiomycetes</taxon>
        <taxon>Blastocladiales</taxon>
        <taxon>Blastocladiaceae</taxon>
        <taxon>Allomyces</taxon>
    </lineage>
</organism>
<comment type="similarity">
    <text evidence="2">Belongs to the ADIPOR family.</text>
</comment>
<dbReference type="GO" id="GO:0038023">
    <property type="term" value="F:signaling receptor activity"/>
    <property type="evidence" value="ECO:0007669"/>
    <property type="project" value="TreeGrafter"/>
</dbReference>
<feature type="region of interest" description="Disordered" evidence="7">
    <location>
        <begin position="1"/>
        <end position="95"/>
    </location>
</feature>
<dbReference type="AlphaFoldDB" id="A0A0L0T7U3"/>
<evidence type="ECO:0000256" key="8">
    <source>
        <dbReference type="SAM" id="Phobius"/>
    </source>
</evidence>
<evidence type="ECO:0000256" key="1">
    <source>
        <dbReference type="ARBA" id="ARBA00004141"/>
    </source>
</evidence>
<feature type="binding site" evidence="6">
    <location>
        <position position="345"/>
    </location>
    <ligand>
        <name>Zn(2+)</name>
        <dbReference type="ChEBI" id="CHEBI:29105"/>
    </ligand>
</feature>
<dbReference type="Pfam" id="PF03006">
    <property type="entry name" value="HlyIII"/>
    <property type="match status" value="1"/>
</dbReference>
<dbReference type="GO" id="GO:0006882">
    <property type="term" value="P:intracellular zinc ion homeostasis"/>
    <property type="evidence" value="ECO:0007669"/>
    <property type="project" value="TreeGrafter"/>
</dbReference>
<feature type="compositionally biased region" description="Acidic residues" evidence="7">
    <location>
        <begin position="206"/>
        <end position="215"/>
    </location>
</feature>
<feature type="transmembrane region" description="Helical" evidence="8">
    <location>
        <begin position="423"/>
        <end position="440"/>
    </location>
</feature>
<evidence type="ECO:0000256" key="4">
    <source>
        <dbReference type="ARBA" id="ARBA00022989"/>
    </source>
</evidence>
<accession>A0A0L0T7U3</accession>
<feature type="transmembrane region" description="Helical" evidence="8">
    <location>
        <begin position="389"/>
        <end position="411"/>
    </location>
</feature>
<feature type="transmembrane region" description="Helical" evidence="8">
    <location>
        <begin position="493"/>
        <end position="515"/>
    </location>
</feature>
<feature type="transmembrane region" description="Helical" evidence="8">
    <location>
        <begin position="292"/>
        <end position="310"/>
    </location>
</feature>
<evidence type="ECO:0000256" key="2">
    <source>
        <dbReference type="ARBA" id="ARBA00007018"/>
    </source>
</evidence>
<gene>
    <name evidence="9" type="ORF">AMAG_14889</name>
</gene>
<dbReference type="eggNOG" id="KOG0748">
    <property type="taxonomic scope" value="Eukaryota"/>
</dbReference>
<keyword evidence="6" id="KW-0862">Zinc</keyword>
<evidence type="ECO:0000313" key="10">
    <source>
        <dbReference type="Proteomes" id="UP000054350"/>
    </source>
</evidence>
<name>A0A0L0T7U3_ALLM3</name>
<reference evidence="10" key="2">
    <citation type="submission" date="2009-11" db="EMBL/GenBank/DDBJ databases">
        <title>The Genome Sequence of Allomyces macrogynus strain ATCC 38327.</title>
        <authorList>
            <consortium name="The Broad Institute Genome Sequencing Platform"/>
            <person name="Russ C."/>
            <person name="Cuomo C."/>
            <person name="Shea T."/>
            <person name="Young S.K."/>
            <person name="Zeng Q."/>
            <person name="Koehrsen M."/>
            <person name="Haas B."/>
            <person name="Borodovsky M."/>
            <person name="Guigo R."/>
            <person name="Alvarado L."/>
            <person name="Berlin A."/>
            <person name="Borenstein D."/>
            <person name="Chen Z."/>
            <person name="Engels R."/>
            <person name="Freedman E."/>
            <person name="Gellesch M."/>
            <person name="Goldberg J."/>
            <person name="Griggs A."/>
            <person name="Gujja S."/>
            <person name="Heiman D."/>
            <person name="Hepburn T."/>
            <person name="Howarth C."/>
            <person name="Jen D."/>
            <person name="Larson L."/>
            <person name="Lewis B."/>
            <person name="Mehta T."/>
            <person name="Park D."/>
            <person name="Pearson M."/>
            <person name="Roberts A."/>
            <person name="Saif S."/>
            <person name="Shenoy N."/>
            <person name="Sisk P."/>
            <person name="Stolte C."/>
            <person name="Sykes S."/>
            <person name="Walk T."/>
            <person name="White J."/>
            <person name="Yandava C."/>
            <person name="Burger G."/>
            <person name="Gray M.W."/>
            <person name="Holland P.W.H."/>
            <person name="King N."/>
            <person name="Lang F.B.F."/>
            <person name="Roger A.J."/>
            <person name="Ruiz-Trillo I."/>
            <person name="Lander E."/>
            <person name="Nusbaum C."/>
        </authorList>
    </citation>
    <scope>NUCLEOTIDE SEQUENCE [LARGE SCALE GENOMIC DNA]</scope>
    <source>
        <strain evidence="10">ATCC 38327</strain>
    </source>
</reference>
<keyword evidence="4 8" id="KW-1133">Transmembrane helix</keyword>
<evidence type="ECO:0000256" key="3">
    <source>
        <dbReference type="ARBA" id="ARBA00022692"/>
    </source>
</evidence>
<evidence type="ECO:0000313" key="9">
    <source>
        <dbReference type="EMBL" id="KNE70766.1"/>
    </source>
</evidence>
<dbReference type="STRING" id="578462.A0A0L0T7U3"/>
<protein>
    <submittedName>
        <fullName evidence="9">Hemolysin III family channel protein</fullName>
    </submittedName>
</protein>
<keyword evidence="5 8" id="KW-0472">Membrane</keyword>
<dbReference type="PANTHER" id="PTHR20855:SF52">
    <property type="entry name" value="ADIPONECTIN RECEPTOR PROTEIN"/>
    <property type="match status" value="1"/>
</dbReference>
<evidence type="ECO:0000256" key="5">
    <source>
        <dbReference type="ARBA" id="ARBA00023136"/>
    </source>
</evidence>
<comment type="subcellular location">
    <subcellularLocation>
        <location evidence="1">Membrane</location>
        <topology evidence="1">Multi-pass membrane protein</topology>
    </subcellularLocation>
</comment>
<dbReference type="EMBL" id="GG745368">
    <property type="protein sequence ID" value="KNE70766.1"/>
    <property type="molecule type" value="Genomic_DNA"/>
</dbReference>
<feature type="binding site" evidence="6">
    <location>
        <position position="495"/>
    </location>
    <ligand>
        <name>Zn(2+)</name>
        <dbReference type="ChEBI" id="CHEBI:29105"/>
    </ligand>
</feature>
<sequence length="527" mass="57761">MSVPSTRARHRHTASASDPATTPRRRHATAPAPSSPDIDDDLDDARPTTTLLTSPLLTRPGSSARNDFDDHDDDENDHGDHVVLEVPSTSRSRRTSTDILHVHTIVAHHPHPDGTAGGIAHSVSAPAGAMADMVNAALRSMAAPKSVASVYPTSDKSMTERRSSLTGGAEIPLQTLLVPGPRSRHSTSDGLAATAVQLGLRRSLADDDDDDDDVSPLDGARAGLLGENHSDMPVGKPTYISTFWTSQRLPTYRIDQVPTYLQDNEYIHRGYRAAYSMRDAWRSMLYMHNETGNIWTHLLGLVGFLLLVFATDHLVPPAADVWDRVVFVVFLLSACKCFLFSTLFHTHYCNSRQAYIRFGCLDYAGISLLICGSALVLTYYVFYCERFLRTVYVVSLLAISLVGIIGPLFSVWTTARFRVWRTLIYITSGLVAGLPVFHFLTVHGVPQDAPWWATYGWLVMGTTYIAGAAVYAAKIPERWLPGKVDLVGHSHQIWHVLVVAAAVVHTVSAMDIMAWRIESGCPAPVAA</sequence>
<feature type="transmembrane region" description="Helical" evidence="8">
    <location>
        <begin position="452"/>
        <end position="473"/>
    </location>
</feature>
<dbReference type="OrthoDB" id="5585746at2759"/>
<feature type="binding site" evidence="6">
    <location>
        <position position="491"/>
    </location>
    <ligand>
        <name>Zn(2+)</name>
        <dbReference type="ChEBI" id="CHEBI:29105"/>
    </ligand>
</feature>
<dbReference type="GO" id="GO:0016020">
    <property type="term" value="C:membrane"/>
    <property type="evidence" value="ECO:0007669"/>
    <property type="project" value="UniProtKB-SubCell"/>
</dbReference>
<keyword evidence="10" id="KW-1185">Reference proteome</keyword>